<proteinExistence type="predicted"/>
<name>A0A9P6XLM6_RHIOR</name>
<dbReference type="AlphaFoldDB" id="A0A9P6XLM6"/>
<organism evidence="2 3">
    <name type="scientific">Rhizopus oryzae</name>
    <name type="common">Mucormycosis agent</name>
    <name type="synonym">Rhizopus arrhizus var. delemar</name>
    <dbReference type="NCBI Taxonomy" id="64495"/>
    <lineage>
        <taxon>Eukaryota</taxon>
        <taxon>Fungi</taxon>
        <taxon>Fungi incertae sedis</taxon>
        <taxon>Mucoromycota</taxon>
        <taxon>Mucoromycotina</taxon>
        <taxon>Mucoromycetes</taxon>
        <taxon>Mucorales</taxon>
        <taxon>Mucorineae</taxon>
        <taxon>Rhizopodaceae</taxon>
        <taxon>Rhizopus</taxon>
    </lineage>
</organism>
<gene>
    <name evidence="2" type="ORF">G6F51_014566</name>
</gene>
<keyword evidence="1" id="KW-0472">Membrane</keyword>
<accession>A0A9P6XLM6</accession>
<dbReference type="Proteomes" id="UP000717996">
    <property type="component" value="Unassembled WGS sequence"/>
</dbReference>
<keyword evidence="1" id="KW-0812">Transmembrane</keyword>
<reference evidence="2" key="1">
    <citation type="journal article" date="2020" name="Microb. Genom.">
        <title>Genetic diversity of clinical and environmental Mucorales isolates obtained from an investigation of mucormycosis cases among solid organ transplant recipients.</title>
        <authorList>
            <person name="Nguyen M.H."/>
            <person name="Kaul D."/>
            <person name="Muto C."/>
            <person name="Cheng S.J."/>
            <person name="Richter R.A."/>
            <person name="Bruno V.M."/>
            <person name="Liu G."/>
            <person name="Beyhan S."/>
            <person name="Sundermann A.J."/>
            <person name="Mounaud S."/>
            <person name="Pasculle A.W."/>
            <person name="Nierman W.C."/>
            <person name="Driscoll E."/>
            <person name="Cumbie R."/>
            <person name="Clancy C.J."/>
            <person name="Dupont C.L."/>
        </authorList>
    </citation>
    <scope>NUCLEOTIDE SEQUENCE</scope>
    <source>
        <strain evidence="2">GL16</strain>
    </source>
</reference>
<evidence type="ECO:0000313" key="3">
    <source>
        <dbReference type="Proteomes" id="UP000717996"/>
    </source>
</evidence>
<dbReference type="EMBL" id="JAANIT010012079">
    <property type="protein sequence ID" value="KAG1522931.1"/>
    <property type="molecule type" value="Genomic_DNA"/>
</dbReference>
<protein>
    <submittedName>
        <fullName evidence="2">Uncharacterized protein</fullName>
    </submittedName>
</protein>
<sequence length="93" mass="9980">MHYSTTKEGLVYYTYHLEGKRYVAQPGTPSAAQAGESRQTVLDKPYRVTVMDSQGSAEAMKLLSPVTFLAGTGFVVANPAVVLFALPMAGLKP</sequence>
<evidence type="ECO:0000313" key="2">
    <source>
        <dbReference type="EMBL" id="KAG1522931.1"/>
    </source>
</evidence>
<comment type="caution">
    <text evidence="2">The sequence shown here is derived from an EMBL/GenBank/DDBJ whole genome shotgun (WGS) entry which is preliminary data.</text>
</comment>
<evidence type="ECO:0000256" key="1">
    <source>
        <dbReference type="SAM" id="Phobius"/>
    </source>
</evidence>
<keyword evidence="1" id="KW-1133">Transmembrane helix</keyword>
<feature type="transmembrane region" description="Helical" evidence="1">
    <location>
        <begin position="66"/>
        <end position="86"/>
    </location>
</feature>